<dbReference type="AlphaFoldDB" id="A0A9W4GSJ4"/>
<sequence length="163" mass="16260">MSELPHRPIAWAAFVLAGAVAAAGALITGCSQSQVSGCTDVSLAVRDTHVRQVTDDLALTATLTADGKPVAGQRVNFWLYDKGPGLPPGSGVFVGTTSTGAAGQARLNVVGGPARALTAGSTPTGFGAEIPQSKDYCAANTKAALVCGSSASALCPAVRRPVP</sequence>
<keyword evidence="2" id="KW-1185">Reference proteome</keyword>
<dbReference type="SUPFAM" id="SSF49373">
    <property type="entry name" value="Invasin/intimin cell-adhesion fragments"/>
    <property type="match status" value="1"/>
</dbReference>
<dbReference type="Proteomes" id="UP001152519">
    <property type="component" value="Unassembled WGS sequence"/>
</dbReference>
<dbReference type="PROSITE" id="PS51257">
    <property type="entry name" value="PROKAR_LIPOPROTEIN"/>
    <property type="match status" value="1"/>
</dbReference>
<dbReference type="InterPro" id="IPR008964">
    <property type="entry name" value="Invasin/intimin_cell_adhesion"/>
</dbReference>
<reference evidence="1" key="1">
    <citation type="submission" date="2021-05" db="EMBL/GenBank/DDBJ databases">
        <authorList>
            <person name="Arsene-Ploetze F."/>
        </authorList>
    </citation>
    <scope>NUCLEOTIDE SEQUENCE</scope>
    <source>
        <strain evidence="1">DSM 42138</strain>
    </source>
</reference>
<dbReference type="RefSeq" id="WP_251489560.1">
    <property type="nucleotide sequence ID" value="NZ_CAJSLV010000050.1"/>
</dbReference>
<evidence type="ECO:0000313" key="2">
    <source>
        <dbReference type="Proteomes" id="UP001152519"/>
    </source>
</evidence>
<evidence type="ECO:0000313" key="1">
    <source>
        <dbReference type="EMBL" id="CAG6393690.1"/>
    </source>
</evidence>
<protein>
    <recommendedName>
        <fullName evidence="3">Lipoprotein</fullName>
    </recommendedName>
</protein>
<proteinExistence type="predicted"/>
<comment type="caution">
    <text evidence="1">The sequence shown here is derived from an EMBL/GenBank/DDBJ whole genome shotgun (WGS) entry which is preliminary data.</text>
</comment>
<gene>
    <name evidence="1" type="ORF">SCOCK_210130</name>
</gene>
<accession>A0A9W4GSJ4</accession>
<dbReference type="EMBL" id="CAJSLV010000050">
    <property type="protein sequence ID" value="CAG6393690.1"/>
    <property type="molecule type" value="Genomic_DNA"/>
</dbReference>
<organism evidence="1 2">
    <name type="scientific">Actinacidiphila cocklensis</name>
    <dbReference type="NCBI Taxonomy" id="887465"/>
    <lineage>
        <taxon>Bacteria</taxon>
        <taxon>Bacillati</taxon>
        <taxon>Actinomycetota</taxon>
        <taxon>Actinomycetes</taxon>
        <taxon>Kitasatosporales</taxon>
        <taxon>Streptomycetaceae</taxon>
        <taxon>Actinacidiphila</taxon>
    </lineage>
</organism>
<evidence type="ECO:0008006" key="3">
    <source>
        <dbReference type="Google" id="ProtNLM"/>
    </source>
</evidence>
<name>A0A9W4GSJ4_9ACTN</name>